<reference evidence="2 3" key="1">
    <citation type="submission" date="2020-08" db="EMBL/GenBank/DDBJ databases">
        <authorList>
            <person name="Liu C."/>
            <person name="Sun Q."/>
        </authorList>
    </citation>
    <scope>NUCLEOTIDE SEQUENCE [LARGE SCALE GENOMIC DNA]</scope>
    <source>
        <strain evidence="2 3">NSJ-4</strain>
    </source>
</reference>
<feature type="transmembrane region" description="Helical" evidence="1">
    <location>
        <begin position="306"/>
        <end position="329"/>
    </location>
</feature>
<evidence type="ECO:0008006" key="4">
    <source>
        <dbReference type="Google" id="ProtNLM"/>
    </source>
</evidence>
<keyword evidence="1" id="KW-1133">Transmembrane helix</keyword>
<keyword evidence="1" id="KW-0812">Transmembrane</keyword>
<evidence type="ECO:0000256" key="1">
    <source>
        <dbReference type="SAM" id="Phobius"/>
    </source>
</evidence>
<evidence type="ECO:0000313" key="2">
    <source>
        <dbReference type="EMBL" id="QNL99937.1"/>
    </source>
</evidence>
<sequence length="465" mass="51993">MNQQNDRVIKVKNVFAYIRKYIALVIVLALCGAVGLAGLCYLKNKREIDAEQSQTPVELEDMYEEFSETEKADISYALYSYDRMAEMEQYLDESLYMQIEPYHMQQKTYQFQIKLDVALDTVEERTEAQNQILSAYIAYIRNGGLADSVAESKDLKGDYTAAQIKELLDVSYDSAMQTNGGLCLYVYGTNLVPGLDELAKETLIQYAGELKNVQKHTLAMTDTQTAVVRSDTIYNVQRTIYTERVNTKDRLKNAVDALSGNTLTYYNGIVEDEKEQALKEEKLEETGTTADAVPAPHVDKKKLIKYGLVGGALGAAGSIVILLLCFMYSKVIVADTDYTLTMGMKLLGNISESEMQEQLGFVVAKILAACKKKEITKLALISSDMRNISENMQEDLVKKLEKQGIQLDVLAEIVTNSEAMSKLFAEGAAVMIEKKGVSLYQRVYDMVDLCVENEVSILGVIDTRK</sequence>
<dbReference type="AlphaFoldDB" id="A0A7G9FN06"/>
<dbReference type="Proteomes" id="UP000515819">
    <property type="component" value="Chromosome"/>
</dbReference>
<keyword evidence="1" id="KW-0472">Membrane</keyword>
<proteinExistence type="predicted"/>
<feature type="transmembrane region" description="Helical" evidence="1">
    <location>
        <begin position="21"/>
        <end position="42"/>
    </location>
</feature>
<dbReference type="EMBL" id="CP060632">
    <property type="protein sequence ID" value="QNL99937.1"/>
    <property type="molecule type" value="Genomic_DNA"/>
</dbReference>
<name>A0A7G9FN06_9FIRM</name>
<dbReference type="RefSeq" id="WP_249321395.1">
    <property type="nucleotide sequence ID" value="NZ_CP060632.1"/>
</dbReference>
<dbReference type="KEGG" id="wcp:H9Q76_01085"/>
<gene>
    <name evidence="2" type="ORF">H9Q76_01085</name>
</gene>
<accession>A0A7G9FN06</accession>
<organism evidence="2 3">
    <name type="scientific">Wujia chipingensis</name>
    <dbReference type="NCBI Taxonomy" id="2763670"/>
    <lineage>
        <taxon>Bacteria</taxon>
        <taxon>Bacillati</taxon>
        <taxon>Bacillota</taxon>
        <taxon>Clostridia</taxon>
        <taxon>Lachnospirales</taxon>
        <taxon>Lachnospiraceae</taxon>
        <taxon>Wujia</taxon>
    </lineage>
</organism>
<keyword evidence="3" id="KW-1185">Reference proteome</keyword>
<evidence type="ECO:0000313" key="3">
    <source>
        <dbReference type="Proteomes" id="UP000515819"/>
    </source>
</evidence>
<protein>
    <recommendedName>
        <fullName evidence="4">Capsular polysaccharide biosynthesis protein</fullName>
    </recommendedName>
</protein>